<organism evidence="2 3">
    <name type="scientific">Hansschlegelia zhihuaiae</name>
    <dbReference type="NCBI Taxonomy" id="405005"/>
    <lineage>
        <taxon>Bacteria</taxon>
        <taxon>Pseudomonadati</taxon>
        <taxon>Pseudomonadota</taxon>
        <taxon>Alphaproteobacteria</taxon>
        <taxon>Hyphomicrobiales</taxon>
        <taxon>Methylopilaceae</taxon>
        <taxon>Hansschlegelia</taxon>
    </lineage>
</organism>
<keyword evidence="1" id="KW-0732">Signal</keyword>
<feature type="signal peptide" evidence="1">
    <location>
        <begin position="1"/>
        <end position="19"/>
    </location>
</feature>
<dbReference type="OrthoDB" id="311329at2"/>
<evidence type="ECO:0000313" key="2">
    <source>
        <dbReference type="EMBL" id="RXF74142.1"/>
    </source>
</evidence>
<dbReference type="Proteomes" id="UP000289708">
    <property type="component" value="Unassembled WGS sequence"/>
</dbReference>
<name>A0A4V1KJG8_9HYPH</name>
<sequence length="113" mass="12449">MRVRAAILLWLSTCLAATAQVPDVKQTNWRYDEDWSVLRAAPPGGPWWRPFKYAPLAAGGAAWASFGLEARLRYEGFRGNLSGDGPAPDDGYFWRRFMPTPTSTSGRSGPSVS</sequence>
<reference evidence="2 3" key="1">
    <citation type="submission" date="2018-12" db="EMBL/GenBank/DDBJ databases">
        <title>bacterium Hansschlegelia zhihuaiae S113.</title>
        <authorList>
            <person name="He J."/>
        </authorList>
    </citation>
    <scope>NUCLEOTIDE SEQUENCE [LARGE SCALE GENOMIC DNA]</scope>
    <source>
        <strain evidence="2 3">S 113</strain>
    </source>
</reference>
<gene>
    <name evidence="2" type="ORF">EK403_07160</name>
</gene>
<evidence type="ECO:0000313" key="3">
    <source>
        <dbReference type="Proteomes" id="UP000289708"/>
    </source>
</evidence>
<proteinExistence type="predicted"/>
<comment type="caution">
    <text evidence="2">The sequence shown here is derived from an EMBL/GenBank/DDBJ whole genome shotgun (WGS) entry which is preliminary data.</text>
</comment>
<dbReference type="EMBL" id="RYFI01000005">
    <property type="protein sequence ID" value="RXF74142.1"/>
    <property type="molecule type" value="Genomic_DNA"/>
</dbReference>
<dbReference type="RefSeq" id="WP_128776818.1">
    <property type="nucleotide sequence ID" value="NZ_RYFI01000005.1"/>
</dbReference>
<feature type="chain" id="PRO_5020568044" evidence="1">
    <location>
        <begin position="20"/>
        <end position="113"/>
    </location>
</feature>
<accession>A0A4V1KJG8</accession>
<dbReference type="AlphaFoldDB" id="A0A4V1KJG8"/>
<protein>
    <submittedName>
        <fullName evidence="2">Uncharacterized protein</fullName>
    </submittedName>
</protein>
<evidence type="ECO:0000256" key="1">
    <source>
        <dbReference type="SAM" id="SignalP"/>
    </source>
</evidence>
<keyword evidence="3" id="KW-1185">Reference proteome</keyword>